<protein>
    <submittedName>
        <fullName evidence="1">Putative lipoprotein</fullName>
    </submittedName>
</protein>
<evidence type="ECO:0000313" key="1">
    <source>
        <dbReference type="EMBL" id="EMN23674.1"/>
    </source>
</evidence>
<organism evidence="1 2">
    <name type="scientific">Leptospira santarosai serovar Arenal str. MAVJ 401</name>
    <dbReference type="NCBI Taxonomy" id="1049976"/>
    <lineage>
        <taxon>Bacteria</taxon>
        <taxon>Pseudomonadati</taxon>
        <taxon>Spirochaetota</taxon>
        <taxon>Spirochaetia</taxon>
        <taxon>Leptospirales</taxon>
        <taxon>Leptospiraceae</taxon>
        <taxon>Leptospira</taxon>
    </lineage>
</organism>
<reference evidence="1 2" key="1">
    <citation type="submission" date="2013-01" db="EMBL/GenBank/DDBJ databases">
        <authorList>
            <person name="Harkins D.M."/>
            <person name="Durkin A.S."/>
            <person name="Brinkac L.M."/>
            <person name="Haft D.H."/>
            <person name="Selengut J.D."/>
            <person name="Sanka R."/>
            <person name="DePew J."/>
            <person name="Purushe J."/>
            <person name="Hartskeerl R.A."/>
            <person name="Ahmed A."/>
            <person name="van der Linden H."/>
            <person name="Goris M.G.A."/>
            <person name="Vinetz J.M."/>
            <person name="Sutton G.G."/>
            <person name="Nierman W.C."/>
            <person name="Fouts D.E."/>
        </authorList>
    </citation>
    <scope>NUCLEOTIDE SEQUENCE [LARGE SCALE GENOMIC DNA]</scope>
    <source>
        <strain evidence="1 2">MAVJ 401</strain>
    </source>
</reference>
<keyword evidence="1" id="KW-0449">Lipoprotein</keyword>
<name>M6JP72_9LEPT</name>
<dbReference type="PROSITE" id="PS51257">
    <property type="entry name" value="PROKAR_LIPOPROTEIN"/>
    <property type="match status" value="1"/>
</dbReference>
<dbReference type="Proteomes" id="UP000012106">
    <property type="component" value="Unassembled WGS sequence"/>
</dbReference>
<proteinExistence type="predicted"/>
<comment type="caution">
    <text evidence="1">The sequence shown here is derived from an EMBL/GenBank/DDBJ whole genome shotgun (WGS) entry which is preliminary data.</text>
</comment>
<dbReference type="AlphaFoldDB" id="M6JP72"/>
<dbReference type="EMBL" id="AHMU02000001">
    <property type="protein sequence ID" value="EMN23674.1"/>
    <property type="molecule type" value="Genomic_DNA"/>
</dbReference>
<accession>M6JP72</accession>
<sequence length="225" mass="26800">MKPHSLKKEFFSFMTRQNIQKFAWILFFLGLGCRTNFNDFDRRIYVVEGLKKQNPQEEKISEQRKHPKHTQLPLVTIQEGIEIPDLLLKKTKFADVESKFGNQYIRNYLYLNPREKEIRYESLGLSLIFESDYENALLQEIGMEPPFRAITSKGITLGKNTLQEAIDAYGRESIWEIKEESYWCIRYHNIRFCAEKNPSAFQDEYHPDNKPFYLKQKIQKISIFP</sequence>
<gene>
    <name evidence="1" type="ORF">LEP1GSC063_1476</name>
</gene>
<evidence type="ECO:0000313" key="2">
    <source>
        <dbReference type="Proteomes" id="UP000012106"/>
    </source>
</evidence>